<evidence type="ECO:0000259" key="6">
    <source>
        <dbReference type="PROSITE" id="PS50887"/>
    </source>
</evidence>
<evidence type="ECO:0000256" key="4">
    <source>
        <dbReference type="SAM" id="MobiDB-lite"/>
    </source>
</evidence>
<evidence type="ECO:0000256" key="3">
    <source>
        <dbReference type="ARBA" id="ARBA00022729"/>
    </source>
</evidence>
<dbReference type="SUPFAM" id="SSF53850">
    <property type="entry name" value="Periplasmic binding protein-like II"/>
    <property type="match status" value="3"/>
</dbReference>
<dbReference type="Pfam" id="PF00990">
    <property type="entry name" value="GGDEF"/>
    <property type="match status" value="1"/>
</dbReference>
<dbReference type="InterPro" id="IPR001638">
    <property type="entry name" value="Solute-binding_3/MltF_N"/>
</dbReference>
<dbReference type="NCBIfam" id="TIGR00254">
    <property type="entry name" value="GGDEF"/>
    <property type="match status" value="1"/>
</dbReference>
<protein>
    <recommendedName>
        <fullName evidence="6">GGDEF domain-containing protein</fullName>
    </recommendedName>
</protein>
<dbReference type="InterPro" id="IPR000160">
    <property type="entry name" value="GGDEF_dom"/>
</dbReference>
<sequence length="987" mass="110944">MQSRLPQPPQRKFCAAWLTLATLMIAVLTFAARAEEPESLSPVVTIGVVADNEPYTFFEGRNPAGFSIDVLREVASNSNLVFDFRAGSWPDIYAAFLRGDLDAIDGISWRPDRAEKVLFSEPYHYREIYLMHDSARPTPTIEALDDLQGLRIGMVEDIFYRSEFADAGISLTTYDSLTSVVRALAFGWIDIAVGPKLTMEYLANQAGFRFLELLGPAPLQQYSGEDFRIGVLTDNLNLFNQIQAGLNAVPEEKLQQLLQRWQEFGGLTGSTGTELALSSQQRQYLASLGPVRVGFMDDYAPFSFTDGGRVRGLSVDIMNRLVDLTGLQAIPVSGQWDELIPMLKNGDIDVMANMSHRPERESFAHFTSPYHIIPNVIFTQDESLNYQNLEDLKHYRVGLGAGIYYEETLRQLLSNGTLLSFHSQQPMFQALASGDVDVVIGALHSGNYWIRQLGISGTRIAGELQLPGFSGEDLRFGVRPALAPLADILNQALTSITPTEQQVIETRWLGASNQPSLNTAELVNWTDTESLWLEQRNREIRICADPDWMPLEGVRDGKHTGLAAEVLELFSQRGNLRFRLVPTSNWQEAIAAAKDRRCDMFPMAMRTPERSAYLDFTSPYLEVPNVVIGRIEAPFIQRLNELEGGRVGIVEGYAFAELLRKRNPSLQLITVESEQEGLRKLQNRELIGYVTTLATASYYMQSMGLADLKVIGRVPADWSLAIGTRNDEPTLHGIMQKLVLSLTPAERSQLESTWRNLRIEERVDYARFWQILSLGLLATALLVYWNRKLGRLNRELAEANTALSRLSVTDNLTGLGNRTYFDREFSNSFQWCLRHQTGFAVAMVDADHFKKINDNWGHEAGDRCLESLANTMREHFRRDTDRLARFGGEEFVIFTSYQDADDIKARLNRFREEVANRRCDTCKDKGIDLTVSIGLALGLPTPEHTSAEYLRLADQALYTAKRNGRNRLEVIPAGQTSGPDEAEHPKA</sequence>
<dbReference type="InterPro" id="IPR043128">
    <property type="entry name" value="Rev_trsase/Diguanyl_cyclase"/>
</dbReference>
<dbReference type="InterPro" id="IPR029787">
    <property type="entry name" value="Nucleotide_cyclase"/>
</dbReference>
<dbReference type="EMBL" id="AP019537">
    <property type="protein sequence ID" value="BBJ05878.1"/>
    <property type="molecule type" value="Genomic_DNA"/>
</dbReference>
<comment type="cofactor">
    <cofactor evidence="1">
        <name>Mg(2+)</name>
        <dbReference type="ChEBI" id="CHEBI:18420"/>
    </cofactor>
</comment>
<dbReference type="Gene3D" id="3.40.190.10">
    <property type="entry name" value="Periplasmic binding protein-like II"/>
    <property type="match status" value="6"/>
</dbReference>
<evidence type="ECO:0000256" key="2">
    <source>
        <dbReference type="ARBA" id="ARBA00010333"/>
    </source>
</evidence>
<evidence type="ECO:0000313" key="7">
    <source>
        <dbReference type="EMBL" id="BBJ05878.1"/>
    </source>
</evidence>
<evidence type="ECO:0000256" key="5">
    <source>
        <dbReference type="SAM" id="SignalP"/>
    </source>
</evidence>
<proteinExistence type="inferred from homology"/>
<dbReference type="CDD" id="cd01949">
    <property type="entry name" value="GGDEF"/>
    <property type="match status" value="1"/>
</dbReference>
<dbReference type="PANTHER" id="PTHR35936">
    <property type="entry name" value="MEMBRANE-BOUND LYTIC MUREIN TRANSGLYCOSYLASE F"/>
    <property type="match status" value="1"/>
</dbReference>
<reference evidence="7" key="1">
    <citation type="submission" date="2019-03" db="EMBL/GenBank/DDBJ databases">
        <title>Whole genome analysis of nitrate-reducing bacteria Marinobacter hydrocarbonoclasticus YB03.</title>
        <authorList>
            <person name="Azam A.H."/>
            <person name="Yuk S.R."/>
            <person name="Kamarisima K."/>
            <person name="Miyanaga K."/>
            <person name="Tanji Y."/>
        </authorList>
    </citation>
    <scope>NUCLEOTIDE SEQUENCE</scope>
    <source>
        <strain evidence="7">YB03</strain>
    </source>
</reference>
<name>A0A455WJV7_MARNT</name>
<accession>A0A455WJV7</accession>
<dbReference type="Pfam" id="PF00497">
    <property type="entry name" value="SBP_bac_3"/>
    <property type="match status" value="3"/>
</dbReference>
<dbReference type="Gene3D" id="3.30.70.270">
    <property type="match status" value="1"/>
</dbReference>
<dbReference type="CDD" id="cd01007">
    <property type="entry name" value="PBP2_BvgS_HisK_like"/>
    <property type="match status" value="2"/>
</dbReference>
<evidence type="ECO:0000256" key="1">
    <source>
        <dbReference type="ARBA" id="ARBA00001946"/>
    </source>
</evidence>
<feature type="domain" description="GGDEF" evidence="6">
    <location>
        <begin position="837"/>
        <end position="973"/>
    </location>
</feature>
<feature type="chain" id="PRO_5019765031" description="GGDEF domain-containing protein" evidence="5">
    <location>
        <begin position="35"/>
        <end position="987"/>
    </location>
</feature>
<keyword evidence="3 5" id="KW-0732">Signal</keyword>
<dbReference type="SUPFAM" id="SSF55073">
    <property type="entry name" value="Nucleotide cyclase"/>
    <property type="match status" value="1"/>
</dbReference>
<dbReference type="SMART" id="SM00267">
    <property type="entry name" value="GGDEF"/>
    <property type="match status" value="1"/>
</dbReference>
<dbReference type="PROSITE" id="PS50887">
    <property type="entry name" value="GGDEF"/>
    <property type="match status" value="1"/>
</dbReference>
<dbReference type="AlphaFoldDB" id="A0A455WJV7"/>
<dbReference type="FunFam" id="3.30.70.270:FF:000001">
    <property type="entry name" value="Diguanylate cyclase domain protein"/>
    <property type="match status" value="1"/>
</dbReference>
<dbReference type="SMART" id="SM00062">
    <property type="entry name" value="PBPb"/>
    <property type="match status" value="3"/>
</dbReference>
<dbReference type="PANTHER" id="PTHR35936:SF19">
    <property type="entry name" value="AMINO-ACID-BINDING PROTEIN YXEM-RELATED"/>
    <property type="match status" value="1"/>
</dbReference>
<dbReference type="GO" id="GO:0003824">
    <property type="term" value="F:catalytic activity"/>
    <property type="evidence" value="ECO:0007669"/>
    <property type="project" value="UniProtKB-ARBA"/>
</dbReference>
<feature type="signal peptide" evidence="5">
    <location>
        <begin position="1"/>
        <end position="34"/>
    </location>
</feature>
<feature type="region of interest" description="Disordered" evidence="4">
    <location>
        <begin position="968"/>
        <end position="987"/>
    </location>
</feature>
<dbReference type="CDD" id="cd13708">
    <property type="entry name" value="PBP2_BvgS_like_1"/>
    <property type="match status" value="1"/>
</dbReference>
<organism evidence="7">
    <name type="scientific">Marinobacter nauticus</name>
    <name type="common">Marinobacter hydrocarbonoclasticus</name>
    <name type="synonym">Marinobacter aquaeolei</name>
    <dbReference type="NCBI Taxonomy" id="2743"/>
    <lineage>
        <taxon>Bacteria</taxon>
        <taxon>Pseudomonadati</taxon>
        <taxon>Pseudomonadota</taxon>
        <taxon>Gammaproteobacteria</taxon>
        <taxon>Pseudomonadales</taxon>
        <taxon>Marinobacteraceae</taxon>
        <taxon>Marinobacter</taxon>
    </lineage>
</organism>
<gene>
    <name evidence="7" type="ORF">YBY_37270</name>
</gene>
<comment type="similarity">
    <text evidence="2">Belongs to the bacterial solute-binding protein 3 family.</text>
</comment>